<dbReference type="RefSeq" id="WP_180498679.1">
    <property type="nucleotide sequence ID" value="NZ_CAIJCS010000014.1"/>
</dbReference>
<feature type="region of interest" description="Disordered" evidence="5">
    <location>
        <begin position="385"/>
        <end position="411"/>
    </location>
</feature>
<dbReference type="Gene3D" id="3.30.1370.100">
    <property type="entry name" value="MutL, C-terminal domain, regulatory subdomain"/>
    <property type="match status" value="1"/>
</dbReference>
<dbReference type="InterPro" id="IPR002099">
    <property type="entry name" value="MutL/Mlh/PMS"/>
</dbReference>
<evidence type="ECO:0000256" key="5">
    <source>
        <dbReference type="SAM" id="MobiDB-lite"/>
    </source>
</evidence>
<dbReference type="InterPro" id="IPR014790">
    <property type="entry name" value="MutL_C"/>
</dbReference>
<protein>
    <recommendedName>
        <fullName evidence="4">DNA mismatch repair protein MutL</fullName>
    </recommendedName>
</protein>
<dbReference type="CDD" id="cd00782">
    <property type="entry name" value="MutL_Trans"/>
    <property type="match status" value="1"/>
</dbReference>
<evidence type="ECO:0000256" key="2">
    <source>
        <dbReference type="ARBA" id="ARBA00022763"/>
    </source>
</evidence>
<evidence type="ECO:0000256" key="1">
    <source>
        <dbReference type="ARBA" id="ARBA00006082"/>
    </source>
</evidence>
<gene>
    <name evidence="4" type="primary">mutL</name>
    <name evidence="8" type="ORF">PEPNEM18_00383</name>
</gene>
<dbReference type="InterPro" id="IPR014762">
    <property type="entry name" value="DNA_mismatch_repair_CS"/>
</dbReference>
<dbReference type="GO" id="GO:0016887">
    <property type="term" value="F:ATP hydrolysis activity"/>
    <property type="evidence" value="ECO:0007669"/>
    <property type="project" value="InterPro"/>
</dbReference>
<reference evidence="8 9" key="1">
    <citation type="submission" date="2020-06" db="EMBL/GenBank/DDBJ databases">
        <authorList>
            <person name="Criscuolo A."/>
        </authorList>
    </citation>
    <scope>NUCLEOTIDE SEQUENCE [LARGE SCALE GENOMIC DNA]</scope>
    <source>
        <strain evidence="8">1804121828</strain>
    </source>
</reference>
<dbReference type="FunFam" id="3.30.565.10:FF:000003">
    <property type="entry name" value="DNA mismatch repair endonuclease MutL"/>
    <property type="match status" value="1"/>
</dbReference>
<dbReference type="PANTHER" id="PTHR10073">
    <property type="entry name" value="DNA MISMATCH REPAIR PROTEIN MLH, PMS, MUTL"/>
    <property type="match status" value="1"/>
</dbReference>
<dbReference type="CDD" id="cd16926">
    <property type="entry name" value="HATPase_MutL-MLH-PMS-like"/>
    <property type="match status" value="1"/>
</dbReference>
<accession>A0A6V6XZH3</accession>
<dbReference type="InterPro" id="IPR042121">
    <property type="entry name" value="MutL_C_regsub"/>
</dbReference>
<dbReference type="SUPFAM" id="SSF55874">
    <property type="entry name" value="ATPase domain of HSP90 chaperone/DNA topoisomerase II/histidine kinase"/>
    <property type="match status" value="1"/>
</dbReference>
<comment type="similarity">
    <text evidence="1 4">Belongs to the DNA mismatch repair MutL/HexB family.</text>
</comment>
<dbReference type="Proteomes" id="UP000586454">
    <property type="component" value="Unassembled WGS sequence"/>
</dbReference>
<sequence length="613" mass="69940">MRDILSLSDQTISQIAAGEIVENPASIIKELVENAVDAKATSINIRLSENLLDEIRVSDNGEGIPKDQIKKAFNRHATSKLRTISDLSMITSLGFRGEALASIANISYMECISKTEHESFGYSVSVEEGKVSEVSPVGSARGTTMIVRDVFYNTPVRKQFLKSTNKEIRRIIKMVEVIALSRKDISFHLLWDRKTLLQSHASGDNRNHIYSILGKEIAKNLVPIEFETESYSIEGYVGNNLLHRSTPEREYIFINGRGVKSDDISNAVRKAYRSLIPLHHYPIFILYLTIDPVLIDVNIHPQKQTVRLSNHNQIAVLLERLVARALESKSEIPVVEEITGSSSKKEEIQKPEKTIFELHREKMESPTIAENTEWETPGITVEKVYEPKESYSTSEDKTNENSKREEVKTKEDKVKTPPLNVELYEFLAVIFHTYILFENKRDHRVLLVDQHAAHERILYEEYRRSIDSGAVATQLLLEPIQISLTPEEMQLIESYGEAYNLLGFTPEPFGENTVLIREVPQHILIPDLRQFFLNSLHELEKGVDVKEQNIYKIMRLACRSAIKAGDQLSEEEAYALLDDLNQAETPFTCPHGRPTMIHLEKRTFEKLFLREGI</sequence>
<dbReference type="InterPro" id="IPR013507">
    <property type="entry name" value="DNA_mismatch_S5_2-like"/>
</dbReference>
<feature type="domain" description="MutL C-terminal dimerisation" evidence="6">
    <location>
        <begin position="426"/>
        <end position="568"/>
    </location>
</feature>
<dbReference type="InterPro" id="IPR020667">
    <property type="entry name" value="DNA_mismatch_repair_MutL"/>
</dbReference>
<dbReference type="Pfam" id="PF01119">
    <property type="entry name" value="DNA_mis_repair"/>
    <property type="match status" value="1"/>
</dbReference>
<dbReference type="Gene3D" id="3.30.230.10">
    <property type="match status" value="1"/>
</dbReference>
<dbReference type="AlphaFoldDB" id="A0A6V6XZH3"/>
<dbReference type="GO" id="GO:0030983">
    <property type="term" value="F:mismatched DNA binding"/>
    <property type="evidence" value="ECO:0007669"/>
    <property type="project" value="InterPro"/>
</dbReference>
<keyword evidence="9" id="KW-1185">Reference proteome</keyword>
<dbReference type="InterPro" id="IPR036890">
    <property type="entry name" value="HATPase_C_sf"/>
</dbReference>
<evidence type="ECO:0000256" key="4">
    <source>
        <dbReference type="HAMAP-Rule" id="MF_00149"/>
    </source>
</evidence>
<dbReference type="HAMAP" id="MF_00149">
    <property type="entry name" value="DNA_mis_repair"/>
    <property type="match status" value="1"/>
</dbReference>
<dbReference type="Gene3D" id="3.30.565.10">
    <property type="entry name" value="Histidine kinase-like ATPase, C-terminal domain"/>
    <property type="match status" value="1"/>
</dbReference>
<dbReference type="PANTHER" id="PTHR10073:SF12">
    <property type="entry name" value="DNA MISMATCH REPAIR PROTEIN MLH1"/>
    <property type="match status" value="1"/>
</dbReference>
<dbReference type="InterPro" id="IPR014721">
    <property type="entry name" value="Ribsml_uS5_D2-typ_fold_subgr"/>
</dbReference>
<comment type="function">
    <text evidence="4">This protein is involved in the repair of mismatches in DNA. It is required for dam-dependent methyl-directed DNA mismatch repair. May act as a 'molecular matchmaker', a protein that promotes the formation of a stable complex between two or more DNA-binding proteins in an ATP-dependent manner without itself being part of a final effector complex.</text>
</comment>
<evidence type="ECO:0000259" key="6">
    <source>
        <dbReference type="SMART" id="SM00853"/>
    </source>
</evidence>
<comment type="caution">
    <text evidence="8">The sequence shown here is derived from an EMBL/GenBank/DDBJ whole genome shotgun (WGS) entry which is preliminary data.</text>
</comment>
<proteinExistence type="inferred from homology"/>
<dbReference type="GO" id="GO:0032300">
    <property type="term" value="C:mismatch repair complex"/>
    <property type="evidence" value="ECO:0007669"/>
    <property type="project" value="InterPro"/>
</dbReference>
<dbReference type="GO" id="GO:0140664">
    <property type="term" value="F:ATP-dependent DNA damage sensor activity"/>
    <property type="evidence" value="ECO:0007669"/>
    <property type="project" value="InterPro"/>
</dbReference>
<dbReference type="EMBL" id="CAIJCS010000014">
    <property type="protein sequence ID" value="CAC9924811.1"/>
    <property type="molecule type" value="Genomic_DNA"/>
</dbReference>
<dbReference type="Gene3D" id="3.30.1540.20">
    <property type="entry name" value="MutL, C-terminal domain, dimerisation subdomain"/>
    <property type="match status" value="1"/>
</dbReference>
<dbReference type="PROSITE" id="PS00058">
    <property type="entry name" value="DNA_MISMATCH_REPAIR_1"/>
    <property type="match status" value="1"/>
</dbReference>
<dbReference type="SUPFAM" id="SSF118116">
    <property type="entry name" value="DNA mismatch repair protein MutL"/>
    <property type="match status" value="1"/>
</dbReference>
<dbReference type="SMART" id="SM00853">
    <property type="entry name" value="MutL_C"/>
    <property type="match status" value="1"/>
</dbReference>
<evidence type="ECO:0000256" key="3">
    <source>
        <dbReference type="ARBA" id="ARBA00023204"/>
    </source>
</evidence>
<evidence type="ECO:0000313" key="9">
    <source>
        <dbReference type="Proteomes" id="UP000586454"/>
    </source>
</evidence>
<keyword evidence="2 4" id="KW-0227">DNA damage</keyword>
<name>A0A6V6XZH3_9FIRM</name>
<dbReference type="InterPro" id="IPR042120">
    <property type="entry name" value="MutL_C_dimsub"/>
</dbReference>
<organism evidence="8 9">
    <name type="scientific">Aedoeadaptatus nemausensis</name>
    <dbReference type="NCBI Taxonomy" id="2582829"/>
    <lineage>
        <taxon>Bacteria</taxon>
        <taxon>Bacillati</taxon>
        <taxon>Bacillota</taxon>
        <taxon>Tissierellia</taxon>
        <taxon>Tissierellales</taxon>
        <taxon>Peptoniphilaceae</taxon>
        <taxon>Aedoeadaptatus</taxon>
    </lineage>
</organism>
<dbReference type="NCBIfam" id="TIGR00585">
    <property type="entry name" value="mutl"/>
    <property type="match status" value="1"/>
</dbReference>
<dbReference type="SMART" id="SM01340">
    <property type="entry name" value="DNA_mis_repair"/>
    <property type="match status" value="1"/>
</dbReference>
<dbReference type="SUPFAM" id="SSF54211">
    <property type="entry name" value="Ribosomal protein S5 domain 2-like"/>
    <property type="match status" value="1"/>
</dbReference>
<evidence type="ECO:0000259" key="7">
    <source>
        <dbReference type="SMART" id="SM01340"/>
    </source>
</evidence>
<dbReference type="InterPro" id="IPR020568">
    <property type="entry name" value="Ribosomal_Su5_D2-typ_SF"/>
</dbReference>
<evidence type="ECO:0000313" key="8">
    <source>
        <dbReference type="EMBL" id="CAC9924811.1"/>
    </source>
</evidence>
<dbReference type="InterPro" id="IPR038973">
    <property type="entry name" value="MutL/Mlh/Pms-like"/>
</dbReference>
<keyword evidence="3 4" id="KW-0234">DNA repair</keyword>
<dbReference type="GO" id="GO:0006298">
    <property type="term" value="P:mismatch repair"/>
    <property type="evidence" value="ECO:0007669"/>
    <property type="project" value="UniProtKB-UniRule"/>
</dbReference>
<dbReference type="GO" id="GO:0005524">
    <property type="term" value="F:ATP binding"/>
    <property type="evidence" value="ECO:0007669"/>
    <property type="project" value="InterPro"/>
</dbReference>
<dbReference type="Pfam" id="PF13589">
    <property type="entry name" value="HATPase_c_3"/>
    <property type="match status" value="1"/>
</dbReference>
<dbReference type="Pfam" id="PF08676">
    <property type="entry name" value="MutL_C"/>
    <property type="match status" value="1"/>
</dbReference>
<dbReference type="InterPro" id="IPR037198">
    <property type="entry name" value="MutL_C_sf"/>
</dbReference>
<feature type="domain" description="DNA mismatch repair protein S5" evidence="7">
    <location>
        <begin position="209"/>
        <end position="327"/>
    </location>
</feature>